<proteinExistence type="predicted"/>
<dbReference type="OrthoDB" id="72892at2759"/>
<dbReference type="PANTHER" id="PTHR13500:SF0">
    <property type="entry name" value="NUCLEOLAR PRE-RIBOSOMAL-ASSOCIATED PROTEIN 1"/>
    <property type="match status" value="1"/>
</dbReference>
<dbReference type="InterPro" id="IPR032436">
    <property type="entry name" value="URB1_C"/>
</dbReference>
<dbReference type="Pfam" id="PF16201">
    <property type="entry name" value="NopRA1"/>
    <property type="match status" value="1"/>
</dbReference>
<evidence type="ECO:0000313" key="3">
    <source>
        <dbReference type="RefSeq" id="XP_013398658.2"/>
    </source>
</evidence>
<dbReference type="InterPro" id="IPR039844">
    <property type="entry name" value="URB1"/>
</dbReference>
<dbReference type="AlphaFoldDB" id="A0A1S3IKP0"/>
<name>A0A1S3IKP0_LINAN</name>
<gene>
    <name evidence="3" type="primary">LOC106165108</name>
</gene>
<dbReference type="InterPro" id="IPR016024">
    <property type="entry name" value="ARM-type_fold"/>
</dbReference>
<dbReference type="GO" id="GO:0000463">
    <property type="term" value="P:maturation of LSU-rRNA from tricistronic rRNA transcript (SSU-rRNA, 5.8S rRNA, LSU-rRNA)"/>
    <property type="evidence" value="ECO:0007669"/>
    <property type="project" value="TreeGrafter"/>
</dbReference>
<sequence length="812" mass="92402">MLNIVFEYDINRKWDKFLALFYFQEEAGLRVLKPYWNDFFKAALRHQFNNPSILKILGKVVGAVDAEKGEETGMMPLSAVYEMIVSHSQFLPTLLHEDPDNQTKDCLVDLMLSLVQRNGTCCKTDHIVVLLGAYSATLKTVDQKLLQLMHIYEENQASLKDFKPYLWGTKAIEHHSIKKSLGTSLFKQATVEQVLESLDVDMMHRSALNFPLRRKLQPLEVHGESDGEPHAAQYDPAFLLPVFSNLLGPENLVNCRKFVETNCLGFTFCALSSHDPAMRSAAYHVLMLLYQQLEGAKFYERNQVLYVLDCVRNSVETPNAKLCCMICVFLAKTVQLLLHPDEHMYQIINSFMLLKPTLDILNVPEFYKLFNSSAFEYKVERAWILQLLADGLRETADYRLCEKRYIFKLLLSFHDSAISDQAMQANILKIIHAACKVRSVAQDLVKSHGLLSWLSGIVKDSNPTRQIQLVDIVYTLWMTILNRRDEMQVKPDGSSKTCLPAAFTSEVLIVLLHLLQNFRIDDDPETLLKYLQTLMSVLNHQRATCEQYASNQYHLTVVKIESHHVLKLLQVWGKYNKEEPSEYLEAKHPFHLDSVDVTCTSGVQEGLRGDLIQHCRDCIVGIIEHFSPIDDKTYNVTATVITWLLRQMNTSFRSLLTNMEEQQLVLGVEETVESHICTFCTQLLSVLKWIGCIAQKGAIVLPKTTLLVKQLSGVYDTIYRVNGCLSLLQNSKESQIAIKDCVALLNSALTSLVEPSVERYQLEIDNEERSVVIRRNILGGKYDPLETVNLAHSIETGAKKLKASSKNSSNKL</sequence>
<dbReference type="InParanoid" id="A0A1S3IKP0"/>
<dbReference type="SUPFAM" id="SSF48371">
    <property type="entry name" value="ARM repeat"/>
    <property type="match status" value="1"/>
</dbReference>
<dbReference type="STRING" id="7574.A0A1S3IKP0"/>
<reference evidence="3" key="1">
    <citation type="submission" date="2025-08" db="UniProtKB">
        <authorList>
            <consortium name="RefSeq"/>
        </authorList>
    </citation>
    <scope>IDENTIFICATION</scope>
    <source>
        <tissue evidence="3">Gonads</tissue>
    </source>
</reference>
<dbReference type="PANTHER" id="PTHR13500">
    <property type="entry name" value="NUCLEOLAR PRERIBOSOMAL-ASSOCIATED PROTEIN 1"/>
    <property type="match status" value="1"/>
</dbReference>
<dbReference type="GO" id="GO:0005730">
    <property type="term" value="C:nucleolus"/>
    <property type="evidence" value="ECO:0007669"/>
    <property type="project" value="TreeGrafter"/>
</dbReference>
<keyword evidence="2" id="KW-1185">Reference proteome</keyword>
<dbReference type="GeneID" id="106165108"/>
<dbReference type="KEGG" id="lak:106165108"/>
<dbReference type="Proteomes" id="UP000085678">
    <property type="component" value="Unplaced"/>
</dbReference>
<organism evidence="2 3">
    <name type="scientific">Lingula anatina</name>
    <name type="common">Brachiopod</name>
    <name type="synonym">Lingula unguis</name>
    <dbReference type="NCBI Taxonomy" id="7574"/>
    <lineage>
        <taxon>Eukaryota</taxon>
        <taxon>Metazoa</taxon>
        <taxon>Spiralia</taxon>
        <taxon>Lophotrochozoa</taxon>
        <taxon>Brachiopoda</taxon>
        <taxon>Linguliformea</taxon>
        <taxon>Lingulata</taxon>
        <taxon>Lingulida</taxon>
        <taxon>Linguloidea</taxon>
        <taxon>Lingulidae</taxon>
        <taxon>Lingula</taxon>
    </lineage>
</organism>
<feature type="domain" description="URB1 C-terminal" evidence="1">
    <location>
        <begin position="264"/>
        <end position="453"/>
    </location>
</feature>
<dbReference type="GO" id="GO:0000466">
    <property type="term" value="P:maturation of 5.8S rRNA from tricistronic rRNA transcript (SSU-rRNA, 5.8S rRNA, LSU-rRNA)"/>
    <property type="evidence" value="ECO:0007669"/>
    <property type="project" value="TreeGrafter"/>
</dbReference>
<evidence type="ECO:0000259" key="1">
    <source>
        <dbReference type="Pfam" id="PF16201"/>
    </source>
</evidence>
<dbReference type="Gene3D" id="1.25.10.10">
    <property type="entry name" value="Leucine-rich Repeat Variant"/>
    <property type="match status" value="1"/>
</dbReference>
<dbReference type="RefSeq" id="XP_013398658.2">
    <property type="nucleotide sequence ID" value="XM_013543204.2"/>
</dbReference>
<accession>A0A1S3IKP0</accession>
<dbReference type="InterPro" id="IPR011989">
    <property type="entry name" value="ARM-like"/>
</dbReference>
<evidence type="ECO:0000313" key="2">
    <source>
        <dbReference type="Proteomes" id="UP000085678"/>
    </source>
</evidence>
<protein>
    <submittedName>
        <fullName evidence="3">Nucleolar pre-ribosomal-associated protein 1-like</fullName>
    </submittedName>
</protein>